<dbReference type="AlphaFoldDB" id="A0AAV5SL34"/>
<evidence type="ECO:0000313" key="5">
    <source>
        <dbReference type="Proteomes" id="UP001432027"/>
    </source>
</evidence>
<keyword evidence="5" id="KW-1185">Reference proteome</keyword>
<evidence type="ECO:0000259" key="3">
    <source>
        <dbReference type="PROSITE" id="PS50234"/>
    </source>
</evidence>
<dbReference type="InterPro" id="IPR036465">
    <property type="entry name" value="vWFA_dom_sf"/>
</dbReference>
<feature type="non-terminal residue" evidence="4">
    <location>
        <position position="1"/>
    </location>
</feature>
<dbReference type="Gene3D" id="3.40.50.410">
    <property type="entry name" value="von Willebrand factor, type A domain"/>
    <property type="match status" value="1"/>
</dbReference>
<evidence type="ECO:0000256" key="1">
    <source>
        <dbReference type="SAM" id="SignalP"/>
    </source>
</evidence>
<dbReference type="InterPro" id="IPR001304">
    <property type="entry name" value="C-type_lectin-like"/>
</dbReference>
<feature type="domain" description="VWFA" evidence="3">
    <location>
        <begin position="59"/>
        <end position="212"/>
    </location>
</feature>
<dbReference type="PANTHER" id="PTHR31024">
    <property type="entry name" value="C-TYPE LECTIN"/>
    <property type="match status" value="1"/>
</dbReference>
<evidence type="ECO:0000313" key="4">
    <source>
        <dbReference type="EMBL" id="GMS82838.1"/>
    </source>
</evidence>
<dbReference type="Pfam" id="PF13519">
    <property type="entry name" value="VWA_2"/>
    <property type="match status" value="1"/>
</dbReference>
<dbReference type="InterPro" id="IPR016187">
    <property type="entry name" value="CTDL_fold"/>
</dbReference>
<dbReference type="SUPFAM" id="SSF56436">
    <property type="entry name" value="C-type lectin-like"/>
    <property type="match status" value="1"/>
</dbReference>
<accession>A0AAV5SL34</accession>
<sequence>FRCRMRFVVLLFTILGISETATLPTALPEDRFTGQDSYCFCGMVDGNPDGWDPKGIWLDIFIIFDVSASMADHLDEAKAMVTSFIQYMETDLKALIYSRVGVITVSHKAKVVYKLNMNSTSTLDQVQITNFKSANFSSAMLEANAAFNDNEYFDNLLSSGVQQVVYYLTKTAPEDQKHDRFTLGFKGDGGIIIVNDFGSDGDTTIGLKTLATNHFYFTDLSQNFLSILGVFCEANCYCYAKYLDFNDDSQSPRTRANRGCYQYHDWDGVSQDYARDYCILMGYYNSPVRGSLVSVHNREKDFIVCSAASVESHQKYWIALQNNGTAWNWDDKSTDPYSNWDVGQPDTKNGSLQCAYAVQTTGFNVKWSAINCDENINFVCETAPCSVGYVCSGCYGGAHFCVW</sequence>
<dbReference type="InterPro" id="IPR002035">
    <property type="entry name" value="VWF_A"/>
</dbReference>
<dbReference type="Proteomes" id="UP001432027">
    <property type="component" value="Unassembled WGS sequence"/>
</dbReference>
<reference evidence="4" key="1">
    <citation type="submission" date="2023-10" db="EMBL/GenBank/DDBJ databases">
        <title>Genome assembly of Pristionchus species.</title>
        <authorList>
            <person name="Yoshida K."/>
            <person name="Sommer R.J."/>
        </authorList>
    </citation>
    <scope>NUCLEOTIDE SEQUENCE</scope>
    <source>
        <strain evidence="4">RS0144</strain>
    </source>
</reference>
<feature type="domain" description="C-type lectin" evidence="2">
    <location>
        <begin position="256"/>
        <end position="381"/>
    </location>
</feature>
<dbReference type="EMBL" id="BTSX01000002">
    <property type="protein sequence ID" value="GMS82838.1"/>
    <property type="molecule type" value="Genomic_DNA"/>
</dbReference>
<dbReference type="PROSITE" id="PS50234">
    <property type="entry name" value="VWFA"/>
    <property type="match status" value="1"/>
</dbReference>
<gene>
    <name evidence="4" type="ORF">PENTCL1PPCAC_5013</name>
</gene>
<evidence type="ECO:0008006" key="6">
    <source>
        <dbReference type="Google" id="ProtNLM"/>
    </source>
</evidence>
<dbReference type="Gene3D" id="3.10.100.10">
    <property type="entry name" value="Mannose-Binding Protein A, subunit A"/>
    <property type="match status" value="1"/>
</dbReference>
<dbReference type="SMART" id="SM00034">
    <property type="entry name" value="CLECT"/>
    <property type="match status" value="1"/>
</dbReference>
<dbReference type="PROSITE" id="PS50041">
    <property type="entry name" value="C_TYPE_LECTIN_2"/>
    <property type="match status" value="1"/>
</dbReference>
<feature type="signal peptide" evidence="1">
    <location>
        <begin position="1"/>
        <end position="20"/>
    </location>
</feature>
<organism evidence="4 5">
    <name type="scientific">Pristionchus entomophagus</name>
    <dbReference type="NCBI Taxonomy" id="358040"/>
    <lineage>
        <taxon>Eukaryota</taxon>
        <taxon>Metazoa</taxon>
        <taxon>Ecdysozoa</taxon>
        <taxon>Nematoda</taxon>
        <taxon>Chromadorea</taxon>
        <taxon>Rhabditida</taxon>
        <taxon>Rhabditina</taxon>
        <taxon>Diplogasteromorpha</taxon>
        <taxon>Diplogasteroidea</taxon>
        <taxon>Neodiplogasteridae</taxon>
        <taxon>Pristionchus</taxon>
    </lineage>
</organism>
<dbReference type="Pfam" id="PF00059">
    <property type="entry name" value="Lectin_C"/>
    <property type="match status" value="1"/>
</dbReference>
<comment type="caution">
    <text evidence="4">The sequence shown here is derived from an EMBL/GenBank/DDBJ whole genome shotgun (WGS) entry which is preliminary data.</text>
</comment>
<protein>
    <recommendedName>
        <fullName evidence="6">C-type lectin</fullName>
    </recommendedName>
</protein>
<dbReference type="SUPFAM" id="SSF53300">
    <property type="entry name" value="vWA-like"/>
    <property type="match status" value="1"/>
</dbReference>
<proteinExistence type="predicted"/>
<dbReference type="CDD" id="cd00037">
    <property type="entry name" value="CLECT"/>
    <property type="match status" value="1"/>
</dbReference>
<keyword evidence="1" id="KW-0732">Signal</keyword>
<feature type="chain" id="PRO_5043618913" description="C-type lectin" evidence="1">
    <location>
        <begin position="21"/>
        <end position="403"/>
    </location>
</feature>
<dbReference type="PANTHER" id="PTHR31024:SF3">
    <property type="entry name" value="C-TYPE LECTIN-RELATED"/>
    <property type="match status" value="1"/>
</dbReference>
<dbReference type="InterPro" id="IPR016186">
    <property type="entry name" value="C-type_lectin-like/link_sf"/>
</dbReference>
<name>A0AAV5SL34_9BILA</name>
<evidence type="ECO:0000259" key="2">
    <source>
        <dbReference type="PROSITE" id="PS50041"/>
    </source>
</evidence>